<proteinExistence type="predicted"/>
<feature type="domain" description="Sm" evidence="4">
    <location>
        <begin position="11"/>
        <end position="71"/>
    </location>
</feature>
<dbReference type="GO" id="GO:0043487">
    <property type="term" value="P:regulation of RNA stability"/>
    <property type="evidence" value="ECO:0007669"/>
    <property type="project" value="TreeGrafter"/>
</dbReference>
<dbReference type="NCBIfam" id="TIGR02383">
    <property type="entry name" value="Hfq"/>
    <property type="match status" value="1"/>
</dbReference>
<dbReference type="InterPro" id="IPR010920">
    <property type="entry name" value="LSM_dom_sf"/>
</dbReference>
<dbReference type="GO" id="GO:0045974">
    <property type="term" value="P:regulation of translation, ncRNA-mediated"/>
    <property type="evidence" value="ECO:0007669"/>
    <property type="project" value="TreeGrafter"/>
</dbReference>
<feature type="compositionally biased region" description="Low complexity" evidence="3">
    <location>
        <begin position="83"/>
        <end position="99"/>
    </location>
</feature>
<keyword evidence="2" id="KW-0346">Stress response</keyword>
<name>A0A239KK94_9BURK</name>
<protein>
    <submittedName>
        <fullName evidence="5">RNA chaperone Hfq</fullName>
    </submittedName>
</protein>
<dbReference type="GO" id="GO:0003723">
    <property type="term" value="F:RNA binding"/>
    <property type="evidence" value="ECO:0007669"/>
    <property type="project" value="UniProtKB-KW"/>
</dbReference>
<dbReference type="AlphaFoldDB" id="A0A239KK94"/>
<dbReference type="PANTHER" id="PTHR34772">
    <property type="entry name" value="RNA-BINDING PROTEIN HFQ"/>
    <property type="match status" value="1"/>
</dbReference>
<reference evidence="5 6" key="1">
    <citation type="submission" date="2017-06" db="EMBL/GenBank/DDBJ databases">
        <authorList>
            <person name="Kim H.J."/>
            <person name="Triplett B.A."/>
        </authorList>
    </citation>
    <scope>NUCLEOTIDE SEQUENCE [LARGE SCALE GENOMIC DNA]</scope>
    <source>
        <strain evidence="5 6">U15</strain>
    </source>
</reference>
<sequence length="121" mass="13335">MSDNKRNSLQDPYLNDLRKRHMTVLIYLVNGVRQYGHIESFDQHTILLKNGTNRLIIYKHTVASLMPAPKAIPEAKAKPAAAPMANRAPAGASSGAPASTPVIIRKPATRRIITRPDNNDN</sequence>
<evidence type="ECO:0000256" key="1">
    <source>
        <dbReference type="ARBA" id="ARBA00022884"/>
    </source>
</evidence>
<dbReference type="GO" id="GO:0005829">
    <property type="term" value="C:cytosol"/>
    <property type="evidence" value="ECO:0007669"/>
    <property type="project" value="TreeGrafter"/>
</dbReference>
<evidence type="ECO:0000256" key="3">
    <source>
        <dbReference type="SAM" id="MobiDB-lite"/>
    </source>
</evidence>
<dbReference type="Gene3D" id="2.30.30.100">
    <property type="match status" value="1"/>
</dbReference>
<evidence type="ECO:0000313" key="5">
    <source>
        <dbReference type="EMBL" id="SNT18410.1"/>
    </source>
</evidence>
<evidence type="ECO:0000256" key="2">
    <source>
        <dbReference type="ARBA" id="ARBA00023016"/>
    </source>
</evidence>
<dbReference type="SUPFAM" id="SSF50182">
    <property type="entry name" value="Sm-like ribonucleoproteins"/>
    <property type="match status" value="1"/>
</dbReference>
<accession>A0A239KK94</accession>
<evidence type="ECO:0000313" key="6">
    <source>
        <dbReference type="Proteomes" id="UP000198284"/>
    </source>
</evidence>
<dbReference type="Pfam" id="PF17209">
    <property type="entry name" value="Hfq"/>
    <property type="match status" value="1"/>
</dbReference>
<dbReference type="PANTHER" id="PTHR34772:SF1">
    <property type="entry name" value="RNA-BINDING PROTEIN HFQ"/>
    <property type="match status" value="1"/>
</dbReference>
<feature type="region of interest" description="Disordered" evidence="3">
    <location>
        <begin position="83"/>
        <end position="121"/>
    </location>
</feature>
<dbReference type="OrthoDB" id="9799751at2"/>
<dbReference type="GO" id="GO:0006355">
    <property type="term" value="P:regulation of DNA-templated transcription"/>
    <property type="evidence" value="ECO:0007669"/>
    <property type="project" value="InterPro"/>
</dbReference>
<dbReference type="EMBL" id="FZOT01000016">
    <property type="protein sequence ID" value="SNT18410.1"/>
    <property type="molecule type" value="Genomic_DNA"/>
</dbReference>
<keyword evidence="1" id="KW-0694">RNA-binding</keyword>
<dbReference type="PROSITE" id="PS52002">
    <property type="entry name" value="SM"/>
    <property type="match status" value="1"/>
</dbReference>
<dbReference type="Proteomes" id="UP000198284">
    <property type="component" value="Unassembled WGS sequence"/>
</dbReference>
<dbReference type="InterPro" id="IPR005001">
    <property type="entry name" value="Hfq"/>
</dbReference>
<keyword evidence="6" id="KW-1185">Reference proteome</keyword>
<organism evidence="5 6">
    <name type="scientific">Noviherbaspirillum humi</name>
    <dbReference type="NCBI Taxonomy" id="1688639"/>
    <lineage>
        <taxon>Bacteria</taxon>
        <taxon>Pseudomonadati</taxon>
        <taxon>Pseudomonadota</taxon>
        <taxon>Betaproteobacteria</taxon>
        <taxon>Burkholderiales</taxon>
        <taxon>Oxalobacteraceae</taxon>
        <taxon>Noviherbaspirillum</taxon>
    </lineage>
</organism>
<evidence type="ECO:0000259" key="4">
    <source>
        <dbReference type="PROSITE" id="PS52002"/>
    </source>
</evidence>
<dbReference type="InterPro" id="IPR047575">
    <property type="entry name" value="Sm"/>
</dbReference>
<dbReference type="RefSeq" id="WP_089400927.1">
    <property type="nucleotide sequence ID" value="NZ_FZOT01000016.1"/>
</dbReference>
<gene>
    <name evidence="5" type="ORF">SAMN06265795_11641</name>
</gene>